<dbReference type="InterPro" id="IPR015421">
    <property type="entry name" value="PyrdxlP-dep_Trfase_major"/>
</dbReference>
<dbReference type="InterPro" id="IPR015422">
    <property type="entry name" value="PyrdxlP-dep_Trfase_small"/>
</dbReference>
<evidence type="ECO:0000259" key="2">
    <source>
        <dbReference type="Pfam" id="PF00155"/>
    </source>
</evidence>
<evidence type="ECO:0000313" key="3">
    <source>
        <dbReference type="EMBL" id="RZB50240.1"/>
    </source>
</evidence>
<comment type="caution">
    <text evidence="3">The sequence shown here is derived from an EMBL/GenBank/DDBJ whole genome shotgun (WGS) entry which is preliminary data.</text>
</comment>
<proteinExistence type="predicted"/>
<dbReference type="PANTHER" id="PTHR21581">
    <property type="entry name" value="D-ALANYL-D-ALANINE CARBOXYPEPTIDASE"/>
    <property type="match status" value="1"/>
</dbReference>
<reference evidence="3 4" key="1">
    <citation type="submission" date="2018-09" db="EMBL/GenBank/DDBJ databases">
        <title>A high-quality reference genome of wild soybean provides a powerful tool to mine soybean genomes.</title>
        <authorList>
            <person name="Xie M."/>
            <person name="Chung C.Y.L."/>
            <person name="Li M.-W."/>
            <person name="Wong F.-L."/>
            <person name="Chan T.-F."/>
            <person name="Lam H.-M."/>
        </authorList>
    </citation>
    <scope>NUCLEOTIDE SEQUENCE [LARGE SCALE GENOMIC DNA]</scope>
    <source>
        <strain evidence="4">cv. W05</strain>
        <tissue evidence="3">Hypocotyl of etiolated seedlings</tissue>
    </source>
</reference>
<dbReference type="Proteomes" id="UP000289340">
    <property type="component" value="Chromosome 18"/>
</dbReference>
<evidence type="ECO:0000256" key="1">
    <source>
        <dbReference type="SAM" id="MobiDB-lite"/>
    </source>
</evidence>
<dbReference type="GO" id="GO:0030170">
    <property type="term" value="F:pyridoxal phosphate binding"/>
    <property type="evidence" value="ECO:0007669"/>
    <property type="project" value="InterPro"/>
</dbReference>
<dbReference type="GO" id="GO:0008483">
    <property type="term" value="F:transaminase activity"/>
    <property type="evidence" value="ECO:0007669"/>
    <property type="project" value="UniProtKB-KW"/>
</dbReference>
<dbReference type="InterPro" id="IPR019734">
    <property type="entry name" value="TPR_rpt"/>
</dbReference>
<protein>
    <submittedName>
        <fullName evidence="3">Bifunctional aspartate aminotransferase and glutamate/aspartate-prephenate aminotransferase</fullName>
    </submittedName>
</protein>
<dbReference type="FunFam" id="1.25.40.10:FF:000702">
    <property type="entry name" value="Trafficking protein particle complex subunit 12"/>
    <property type="match status" value="1"/>
</dbReference>
<dbReference type="InterPro" id="IPR004839">
    <property type="entry name" value="Aminotransferase_I/II_large"/>
</dbReference>
<keyword evidence="3" id="KW-0032">Aminotransferase</keyword>
<feature type="compositionally biased region" description="Polar residues" evidence="1">
    <location>
        <begin position="1"/>
        <end position="14"/>
    </location>
</feature>
<gene>
    <name evidence="3" type="ORF">D0Y65_047251</name>
</gene>
<keyword evidence="3" id="KW-0808">Transferase</keyword>
<dbReference type="EMBL" id="QZWG01000018">
    <property type="protein sequence ID" value="RZB50240.1"/>
    <property type="molecule type" value="Genomic_DNA"/>
</dbReference>
<dbReference type="Pfam" id="PF00155">
    <property type="entry name" value="Aminotran_1_2"/>
    <property type="match status" value="1"/>
</dbReference>
<dbReference type="CDD" id="cd00609">
    <property type="entry name" value="AAT_like"/>
    <property type="match status" value="1"/>
</dbReference>
<dbReference type="Gene3D" id="3.90.1150.10">
    <property type="entry name" value="Aspartate Aminotransferase, domain 1"/>
    <property type="match status" value="1"/>
</dbReference>
<dbReference type="InterPro" id="IPR011990">
    <property type="entry name" value="TPR-like_helical_dom_sf"/>
</dbReference>
<dbReference type="SUPFAM" id="SSF53383">
    <property type="entry name" value="PLP-dependent transferases"/>
    <property type="match status" value="1"/>
</dbReference>
<dbReference type="PANTHER" id="PTHR21581:SF6">
    <property type="entry name" value="TRAFFICKING PROTEIN PARTICLE COMPLEX SUBUNIT 12"/>
    <property type="match status" value="1"/>
</dbReference>
<name>A0A445FN11_GLYSO</name>
<dbReference type="SMART" id="SM00028">
    <property type="entry name" value="TPR"/>
    <property type="match status" value="3"/>
</dbReference>
<dbReference type="AlphaFoldDB" id="A0A445FN11"/>
<accession>A0A445FN11</accession>
<sequence length="557" mass="62658">MDSESSNSDSQPHPLSNPIDDACHDMSSLEELANRGAWRSIIDKVSRARALSLLHKPHDHLTYLAFNALSFTKLRRFNEASAELDSLEDLDSSHYRYETYPKIYPNRIGSMVPFSLRWLHALIPIKLGQRQQGMDRFYILLDFVRGKIKEKEKLSNLGVSLNLWRKREVFVVNCIIGNHLSQKEFGVCLSLMKELLSRDCSDPLLVSQLGYMQLQIGDLEGAKVSFLKVEELGKSNGSLSEVEFRNLVNRNKALVYLVGKDYVSAVREYEECIERDSADVVAVNNKALCLMYLRDLSDSIKVLESALERVPTVALNETLVVNLCSMYELAYVNHSDIKRTLSNWIARVAPDDFDASYKAACNWCSSNVYRAMQKGKHVELMLNRRVKMVKAKTNSDYDETEVDISLSHRLNAVKPSKTLSICHHATALLQADFDSPDVIAEAGMNATREGYTRYTPNAGTLELRHAICRPAIFALTIIQVIIPAPFYTSDPEIARLADATPVILPSHISNNFLLDPKLLEASLTERSRLLILCSPCNPAGSVYSKKLLEEIAQIVAN</sequence>
<feature type="domain" description="Aminotransferase class I/classII large" evidence="2">
    <location>
        <begin position="479"/>
        <end position="556"/>
    </location>
</feature>
<dbReference type="Gene3D" id="3.40.640.10">
    <property type="entry name" value="Type I PLP-dependent aspartate aminotransferase-like (Major domain)"/>
    <property type="match status" value="1"/>
</dbReference>
<dbReference type="SUPFAM" id="SSF48452">
    <property type="entry name" value="TPR-like"/>
    <property type="match status" value="1"/>
</dbReference>
<keyword evidence="4" id="KW-1185">Reference proteome</keyword>
<dbReference type="Gene3D" id="1.25.40.10">
    <property type="entry name" value="Tetratricopeptide repeat domain"/>
    <property type="match status" value="1"/>
</dbReference>
<organism evidence="3 4">
    <name type="scientific">Glycine soja</name>
    <name type="common">Wild soybean</name>
    <dbReference type="NCBI Taxonomy" id="3848"/>
    <lineage>
        <taxon>Eukaryota</taxon>
        <taxon>Viridiplantae</taxon>
        <taxon>Streptophyta</taxon>
        <taxon>Embryophyta</taxon>
        <taxon>Tracheophyta</taxon>
        <taxon>Spermatophyta</taxon>
        <taxon>Magnoliopsida</taxon>
        <taxon>eudicotyledons</taxon>
        <taxon>Gunneridae</taxon>
        <taxon>Pentapetalae</taxon>
        <taxon>rosids</taxon>
        <taxon>fabids</taxon>
        <taxon>Fabales</taxon>
        <taxon>Fabaceae</taxon>
        <taxon>Papilionoideae</taxon>
        <taxon>50 kb inversion clade</taxon>
        <taxon>NPAAA clade</taxon>
        <taxon>indigoferoid/millettioid clade</taxon>
        <taxon>Phaseoleae</taxon>
        <taxon>Glycine</taxon>
        <taxon>Glycine subgen. Soja</taxon>
    </lineage>
</organism>
<evidence type="ECO:0000313" key="4">
    <source>
        <dbReference type="Proteomes" id="UP000289340"/>
    </source>
</evidence>
<dbReference type="InterPro" id="IPR015424">
    <property type="entry name" value="PyrdxlP-dep_Trfase"/>
</dbReference>
<feature type="region of interest" description="Disordered" evidence="1">
    <location>
        <begin position="1"/>
        <end position="21"/>
    </location>
</feature>